<gene>
    <name evidence="3" type="ORF">A8709_17110</name>
</gene>
<proteinExistence type="predicted"/>
<dbReference type="AlphaFoldDB" id="A0A1C1A235"/>
<evidence type="ECO:0000256" key="1">
    <source>
        <dbReference type="SAM" id="Phobius"/>
    </source>
</evidence>
<protein>
    <recommendedName>
        <fullName evidence="2">DUF5658 domain-containing protein</fullName>
    </recommendedName>
</protein>
<feature type="transmembrane region" description="Helical" evidence="1">
    <location>
        <begin position="70"/>
        <end position="91"/>
    </location>
</feature>
<dbReference type="EMBL" id="LYPC01000019">
    <property type="protein sequence ID" value="OCT14586.1"/>
    <property type="molecule type" value="Genomic_DNA"/>
</dbReference>
<organism evidence="3 4">
    <name type="scientific">Paenibacillus pectinilyticus</name>
    <dbReference type="NCBI Taxonomy" id="512399"/>
    <lineage>
        <taxon>Bacteria</taxon>
        <taxon>Bacillati</taxon>
        <taxon>Bacillota</taxon>
        <taxon>Bacilli</taxon>
        <taxon>Bacillales</taxon>
        <taxon>Paenibacillaceae</taxon>
        <taxon>Paenibacillus</taxon>
    </lineage>
</organism>
<dbReference type="Pfam" id="PF18902">
    <property type="entry name" value="DUF5658"/>
    <property type="match status" value="1"/>
</dbReference>
<evidence type="ECO:0000313" key="4">
    <source>
        <dbReference type="Proteomes" id="UP000093309"/>
    </source>
</evidence>
<keyword evidence="1" id="KW-0812">Transmembrane</keyword>
<feature type="transmembrane region" description="Helical" evidence="1">
    <location>
        <begin position="39"/>
        <end position="58"/>
    </location>
</feature>
<keyword evidence="1" id="KW-1133">Transmembrane helix</keyword>
<evidence type="ECO:0000313" key="3">
    <source>
        <dbReference type="EMBL" id="OCT14586.1"/>
    </source>
</evidence>
<reference evidence="4" key="1">
    <citation type="submission" date="2016-05" db="EMBL/GenBank/DDBJ databases">
        <title>Paenibacillus oryzae. sp. nov., isolated from the rice root.</title>
        <authorList>
            <person name="Zhang J."/>
            <person name="Zhang X."/>
        </authorList>
    </citation>
    <scope>NUCLEOTIDE SEQUENCE [LARGE SCALE GENOMIC DNA]</scope>
    <source>
        <strain evidence="4">KCTC13222</strain>
    </source>
</reference>
<comment type="caution">
    <text evidence="3">The sequence shown here is derived from an EMBL/GenBank/DDBJ whole genome shotgun (WGS) entry which is preliminary data.</text>
</comment>
<sequence>MLILLLILCFSDALFTDVGLHLSFIEELNPFIRSLYEWHVIAYYAVKLIFPVTLMILYPYIHQKMWVHPALTLTVIVYAGVNAYHCVWLTYGLTYLAGHV</sequence>
<dbReference type="InterPro" id="IPR043717">
    <property type="entry name" value="DUF5658"/>
</dbReference>
<evidence type="ECO:0000259" key="2">
    <source>
        <dbReference type="Pfam" id="PF18902"/>
    </source>
</evidence>
<name>A0A1C1A235_9BACL</name>
<feature type="domain" description="DUF5658" evidence="2">
    <location>
        <begin position="3"/>
        <end position="90"/>
    </location>
</feature>
<keyword evidence="1" id="KW-0472">Membrane</keyword>
<keyword evidence="4" id="KW-1185">Reference proteome</keyword>
<dbReference type="Proteomes" id="UP000093309">
    <property type="component" value="Unassembled WGS sequence"/>
</dbReference>
<accession>A0A1C1A235</accession>